<keyword evidence="6 9" id="KW-1133">Transmembrane helix</keyword>
<evidence type="ECO:0000256" key="2">
    <source>
        <dbReference type="ARBA" id="ARBA00005364"/>
    </source>
</evidence>
<keyword evidence="4" id="KW-0406">Ion transport</keyword>
<dbReference type="InterPro" id="IPR004837">
    <property type="entry name" value="NaCa_Exmemb"/>
</dbReference>
<evidence type="ECO:0000256" key="4">
    <source>
        <dbReference type="ARBA" id="ARBA00022568"/>
    </source>
</evidence>
<evidence type="ECO:0000259" key="10">
    <source>
        <dbReference type="Pfam" id="PF01699"/>
    </source>
</evidence>
<dbReference type="Pfam" id="PF01699">
    <property type="entry name" value="Na_Ca_ex"/>
    <property type="match status" value="1"/>
</dbReference>
<comment type="caution">
    <text evidence="11">The sequence shown here is derived from an EMBL/GenBank/DDBJ whole genome shotgun (WGS) entry which is preliminary data.</text>
</comment>
<comment type="subcellular location">
    <subcellularLocation>
        <location evidence="1">Membrane</location>
        <topology evidence="1">Multi-pass membrane protein</topology>
    </subcellularLocation>
</comment>
<keyword evidence="4" id="KW-0109">Calcium transport</keyword>
<accession>A0ABD2PBL0</accession>
<organism evidence="11 12">
    <name type="scientific">Cryptolaemus montrouzieri</name>
    <dbReference type="NCBI Taxonomy" id="559131"/>
    <lineage>
        <taxon>Eukaryota</taxon>
        <taxon>Metazoa</taxon>
        <taxon>Ecdysozoa</taxon>
        <taxon>Arthropoda</taxon>
        <taxon>Hexapoda</taxon>
        <taxon>Insecta</taxon>
        <taxon>Pterygota</taxon>
        <taxon>Neoptera</taxon>
        <taxon>Endopterygota</taxon>
        <taxon>Coleoptera</taxon>
        <taxon>Polyphaga</taxon>
        <taxon>Cucujiformia</taxon>
        <taxon>Coccinelloidea</taxon>
        <taxon>Coccinellidae</taxon>
        <taxon>Scymninae</taxon>
        <taxon>Scymnini</taxon>
        <taxon>Cryptolaemus</taxon>
    </lineage>
</organism>
<keyword evidence="7 9" id="KW-0472">Membrane</keyword>
<keyword evidence="12" id="KW-1185">Reference proteome</keyword>
<evidence type="ECO:0000313" key="11">
    <source>
        <dbReference type="EMBL" id="KAL3288167.1"/>
    </source>
</evidence>
<feature type="transmembrane region" description="Helical" evidence="9">
    <location>
        <begin position="276"/>
        <end position="295"/>
    </location>
</feature>
<keyword evidence="4" id="KW-0813">Transport</keyword>
<evidence type="ECO:0000256" key="1">
    <source>
        <dbReference type="ARBA" id="ARBA00004141"/>
    </source>
</evidence>
<evidence type="ECO:0000313" key="12">
    <source>
        <dbReference type="Proteomes" id="UP001516400"/>
    </source>
</evidence>
<feature type="domain" description="Sodium/calcium exchanger membrane region" evidence="10">
    <location>
        <begin position="146"/>
        <end position="293"/>
    </location>
</feature>
<feature type="transmembrane region" description="Helical" evidence="9">
    <location>
        <begin position="145"/>
        <end position="168"/>
    </location>
</feature>
<feature type="region of interest" description="Disordered" evidence="8">
    <location>
        <begin position="26"/>
        <end position="48"/>
    </location>
</feature>
<sequence>GKVDEKATQLHAIASLKVLLDATKPQNGAATSSASNHLSSTSSSKQETTLAPCNLTDIPNGVAGSLTDSLDARRMSSVRARKSLTSQAVVCLQVGEPEEEPPKAMDMGWPTGARKRLTYIVLAPIVFPLWLTLPDTRSPEGKKWFPITFLGSILWIAAYSYLMVWWANMVGHTVEIPPEVMGLTFLAAGTSIPDLITSVIVARKGFGDMAVSSSVGSNIFDVTVGLPVPWLLFGIFYGKPVEVNSVGMVCSITILFMMLLFVILSIACFRWKMNRGLGFTMFMLYFVFVAVSLMFEYEYLRCPV</sequence>
<evidence type="ECO:0000256" key="7">
    <source>
        <dbReference type="ARBA" id="ARBA00023136"/>
    </source>
</evidence>
<feature type="transmembrane region" description="Helical" evidence="9">
    <location>
        <begin position="243"/>
        <end position="269"/>
    </location>
</feature>
<keyword evidence="4" id="KW-0106">Calcium</keyword>
<feature type="non-terminal residue" evidence="11">
    <location>
        <position position="1"/>
    </location>
</feature>
<evidence type="ECO:0000256" key="3">
    <source>
        <dbReference type="ARBA" id="ARBA00022449"/>
    </source>
</evidence>
<feature type="transmembrane region" description="Helical" evidence="9">
    <location>
        <begin position="180"/>
        <end position="203"/>
    </location>
</feature>
<evidence type="ECO:0000256" key="5">
    <source>
        <dbReference type="ARBA" id="ARBA00022692"/>
    </source>
</evidence>
<gene>
    <name evidence="11" type="ORF">HHI36_002618</name>
</gene>
<evidence type="ECO:0000256" key="8">
    <source>
        <dbReference type="SAM" id="MobiDB-lite"/>
    </source>
</evidence>
<dbReference type="GO" id="GO:0015297">
    <property type="term" value="F:antiporter activity"/>
    <property type="evidence" value="ECO:0007669"/>
    <property type="project" value="UniProtKB-KW"/>
</dbReference>
<dbReference type="EMBL" id="JABFTP020000185">
    <property type="protein sequence ID" value="KAL3288167.1"/>
    <property type="molecule type" value="Genomic_DNA"/>
</dbReference>
<keyword evidence="3" id="KW-0050">Antiport</keyword>
<dbReference type="Gene3D" id="1.20.1420.30">
    <property type="entry name" value="NCX, central ion-binding region"/>
    <property type="match status" value="1"/>
</dbReference>
<dbReference type="InterPro" id="IPR004481">
    <property type="entry name" value="K/Na/Ca-exchanger"/>
</dbReference>
<dbReference type="FunFam" id="1.20.1420.30:FF:000002">
    <property type="entry name" value="Sodium/potassium/calcium exchanger 2 isoform 1"/>
    <property type="match status" value="1"/>
</dbReference>
<dbReference type="Proteomes" id="UP001516400">
    <property type="component" value="Unassembled WGS sequence"/>
</dbReference>
<name>A0ABD2PBL0_9CUCU</name>
<evidence type="ECO:0000256" key="9">
    <source>
        <dbReference type="SAM" id="Phobius"/>
    </source>
</evidence>
<proteinExistence type="inferred from homology"/>
<dbReference type="GO" id="GO:0016020">
    <property type="term" value="C:membrane"/>
    <property type="evidence" value="ECO:0007669"/>
    <property type="project" value="UniProtKB-SubCell"/>
</dbReference>
<dbReference type="AlphaFoldDB" id="A0ABD2PBL0"/>
<comment type="similarity">
    <text evidence="2">Belongs to the Ca(2+):cation antiporter (CaCA) (TC 2.A.19) family. SLC24A subfamily.</text>
</comment>
<protein>
    <recommendedName>
        <fullName evidence="10">Sodium/calcium exchanger membrane region domain-containing protein</fullName>
    </recommendedName>
</protein>
<feature type="transmembrane region" description="Helical" evidence="9">
    <location>
        <begin position="215"/>
        <end position="237"/>
    </location>
</feature>
<dbReference type="InterPro" id="IPR044880">
    <property type="entry name" value="NCX_ion-bd_dom_sf"/>
</dbReference>
<evidence type="ECO:0000256" key="6">
    <source>
        <dbReference type="ARBA" id="ARBA00022989"/>
    </source>
</evidence>
<dbReference type="PANTHER" id="PTHR10846:SF72">
    <property type="entry name" value="SODIUM_POTASSIUM_CALCIUM EXCHANGER NCKX30C"/>
    <property type="match status" value="1"/>
</dbReference>
<feature type="compositionally biased region" description="Low complexity" evidence="8">
    <location>
        <begin position="29"/>
        <end position="44"/>
    </location>
</feature>
<dbReference type="GO" id="GO:0006816">
    <property type="term" value="P:calcium ion transport"/>
    <property type="evidence" value="ECO:0007669"/>
    <property type="project" value="UniProtKB-KW"/>
</dbReference>
<reference evidence="11 12" key="1">
    <citation type="journal article" date="2021" name="BMC Biol.">
        <title>Horizontally acquired antibacterial genes associated with adaptive radiation of ladybird beetles.</title>
        <authorList>
            <person name="Li H.S."/>
            <person name="Tang X.F."/>
            <person name="Huang Y.H."/>
            <person name="Xu Z.Y."/>
            <person name="Chen M.L."/>
            <person name="Du X.Y."/>
            <person name="Qiu B.Y."/>
            <person name="Chen P.T."/>
            <person name="Zhang W."/>
            <person name="Slipinski A."/>
            <person name="Escalona H.E."/>
            <person name="Waterhouse R.M."/>
            <person name="Zwick A."/>
            <person name="Pang H."/>
        </authorList>
    </citation>
    <scope>NUCLEOTIDE SEQUENCE [LARGE SCALE GENOMIC DNA]</scope>
    <source>
        <strain evidence="11">SYSU2018</strain>
    </source>
</reference>
<dbReference type="PANTHER" id="PTHR10846">
    <property type="entry name" value="SODIUM/POTASSIUM/CALCIUM EXCHANGER"/>
    <property type="match status" value="1"/>
</dbReference>
<keyword evidence="5 9" id="KW-0812">Transmembrane</keyword>